<name>A0A0D1MPG8_9SPHN</name>
<accession>A0A0D1MPG8</accession>
<evidence type="ECO:0000313" key="1">
    <source>
        <dbReference type="EMBL" id="KIU29301.1"/>
    </source>
</evidence>
<dbReference type="AlphaFoldDB" id="A0A0D1MPG8"/>
<dbReference type="EMBL" id="JXTP01000018">
    <property type="protein sequence ID" value="KIU29301.1"/>
    <property type="molecule type" value="Genomic_DNA"/>
</dbReference>
<proteinExistence type="predicted"/>
<reference evidence="1 2" key="1">
    <citation type="submission" date="2015-01" db="EMBL/GenBank/DDBJ databases">
        <title>Genome of Sphingomonas taxi strain 30a.</title>
        <authorList>
            <person name="Eevers N."/>
            <person name="Van Hamme J."/>
            <person name="Bottos E."/>
            <person name="Weyens N."/>
            <person name="Vangronsveld J."/>
        </authorList>
    </citation>
    <scope>NUCLEOTIDE SEQUENCE [LARGE SCALE GENOMIC DNA]</scope>
    <source>
        <strain evidence="1 2">30a</strain>
    </source>
</reference>
<comment type="caution">
    <text evidence="1">The sequence shown here is derived from an EMBL/GenBank/DDBJ whole genome shotgun (WGS) entry which is preliminary data.</text>
</comment>
<dbReference type="Proteomes" id="UP000033203">
    <property type="component" value="Unassembled WGS sequence"/>
</dbReference>
<sequence>MGASLPEPDHQLKVPVVRRPEYSLYLEQATPLYTFIHCDIHARWSPRTKRCLSADWAALHGLHGGPFYAQHDPHDRLHLKFLHLFGFRRVASFIDSTGKAREIYRT</sequence>
<evidence type="ECO:0000313" key="2">
    <source>
        <dbReference type="Proteomes" id="UP000033203"/>
    </source>
</evidence>
<dbReference type="PATRIC" id="fig|1549858.7.peg.97"/>
<gene>
    <name evidence="1" type="ORF">SR41_04640</name>
</gene>
<organism evidence="1 2">
    <name type="scientific">Sphingomonas melonis</name>
    <dbReference type="NCBI Taxonomy" id="152682"/>
    <lineage>
        <taxon>Bacteria</taxon>
        <taxon>Pseudomonadati</taxon>
        <taxon>Pseudomonadota</taxon>
        <taxon>Alphaproteobacteria</taxon>
        <taxon>Sphingomonadales</taxon>
        <taxon>Sphingomonadaceae</taxon>
        <taxon>Sphingomonas</taxon>
    </lineage>
</organism>
<protein>
    <submittedName>
        <fullName evidence="1">Uncharacterized protein</fullName>
    </submittedName>
</protein>